<sequence>MLPKPRTRAAWASWADDLYNLRSEVAHDQVWRAQAQGADAPVRVLPVGDPAVPLGKRAAEPRGLSEASRRRRALADQVANSLADQPTIDPWRAGTDVLAQQVLPARLGDDPAMRQPFVDAAAVVERGGPGVLRVVPGDGGVVLRVHGPSWSLVFRVSPIVNAIVVFVDATSRYGWRVEDDTESRELIQEAVTRVVAEAARYGWGGDKYARPVTPVA</sequence>
<protein>
    <recommendedName>
        <fullName evidence="3">DUF4132 domain-containing protein</fullName>
    </recommendedName>
</protein>
<dbReference type="EMBL" id="BOOZ01000011">
    <property type="protein sequence ID" value="GIJ09175.1"/>
    <property type="molecule type" value="Genomic_DNA"/>
</dbReference>
<evidence type="ECO:0000313" key="1">
    <source>
        <dbReference type="EMBL" id="GIJ09175.1"/>
    </source>
</evidence>
<evidence type="ECO:0008006" key="3">
    <source>
        <dbReference type="Google" id="ProtNLM"/>
    </source>
</evidence>
<comment type="caution">
    <text evidence="1">The sequence shown here is derived from an EMBL/GenBank/DDBJ whole genome shotgun (WGS) entry which is preliminary data.</text>
</comment>
<dbReference type="RefSeq" id="WP_239099014.1">
    <property type="nucleotide sequence ID" value="NZ_BOOZ01000011.1"/>
</dbReference>
<evidence type="ECO:0000313" key="2">
    <source>
        <dbReference type="Proteomes" id="UP000647017"/>
    </source>
</evidence>
<name>A0ABQ4HU83_9ACTN</name>
<dbReference type="Proteomes" id="UP000647017">
    <property type="component" value="Unassembled WGS sequence"/>
</dbReference>
<keyword evidence="2" id="KW-1185">Reference proteome</keyword>
<accession>A0ABQ4HU83</accession>
<gene>
    <name evidence="1" type="ORF">Van01_23890</name>
</gene>
<proteinExistence type="predicted"/>
<organism evidence="1 2">
    <name type="scientific">Micromonospora andamanensis</name>
    <dbReference type="NCBI Taxonomy" id="1287068"/>
    <lineage>
        <taxon>Bacteria</taxon>
        <taxon>Bacillati</taxon>
        <taxon>Actinomycetota</taxon>
        <taxon>Actinomycetes</taxon>
        <taxon>Micromonosporales</taxon>
        <taxon>Micromonosporaceae</taxon>
        <taxon>Micromonospora</taxon>
    </lineage>
</organism>
<reference evidence="1 2" key="1">
    <citation type="submission" date="2021-01" db="EMBL/GenBank/DDBJ databases">
        <title>Whole genome shotgun sequence of Verrucosispora andamanensis NBRC 109075.</title>
        <authorList>
            <person name="Komaki H."/>
            <person name="Tamura T."/>
        </authorList>
    </citation>
    <scope>NUCLEOTIDE SEQUENCE [LARGE SCALE GENOMIC DNA]</scope>
    <source>
        <strain evidence="1 2">NBRC 109075</strain>
    </source>
</reference>